<dbReference type="InterPro" id="IPR003343">
    <property type="entry name" value="Big_2"/>
</dbReference>
<dbReference type="PANTHER" id="PTHR43752">
    <property type="entry name" value="BNR/ASP-BOX REPEAT FAMILY PROTEIN"/>
    <property type="match status" value="1"/>
</dbReference>
<accession>A0ABT2URI5</accession>
<dbReference type="Pfam" id="PF00395">
    <property type="entry name" value="SLH"/>
    <property type="match status" value="3"/>
</dbReference>
<dbReference type="PANTHER" id="PTHR43752:SF2">
    <property type="entry name" value="BNR_ASP-BOX REPEAT FAMILY PROTEIN"/>
    <property type="match status" value="1"/>
</dbReference>
<dbReference type="EMBL" id="JAOQIO010000103">
    <property type="protein sequence ID" value="MCU6796437.1"/>
    <property type="molecule type" value="Genomic_DNA"/>
</dbReference>
<dbReference type="InterPro" id="IPR011040">
    <property type="entry name" value="Sialidase"/>
</dbReference>
<organism evidence="4 5">
    <name type="scientific">Paenibacillus baimaensis</name>
    <dbReference type="NCBI Taxonomy" id="2982185"/>
    <lineage>
        <taxon>Bacteria</taxon>
        <taxon>Bacillati</taxon>
        <taxon>Bacillota</taxon>
        <taxon>Bacilli</taxon>
        <taxon>Bacillales</taxon>
        <taxon>Paenibacillaceae</taxon>
        <taxon>Paenibacillus</taxon>
    </lineage>
</organism>
<evidence type="ECO:0000256" key="1">
    <source>
        <dbReference type="SAM" id="MobiDB-lite"/>
    </source>
</evidence>
<dbReference type="Gene3D" id="2.120.10.10">
    <property type="match status" value="2"/>
</dbReference>
<dbReference type="SUPFAM" id="SSF50939">
    <property type="entry name" value="Sialidases"/>
    <property type="match status" value="1"/>
</dbReference>
<feature type="chain" id="PRO_5047451091" evidence="2">
    <location>
        <begin position="27"/>
        <end position="1175"/>
    </location>
</feature>
<evidence type="ECO:0000259" key="3">
    <source>
        <dbReference type="PROSITE" id="PS51272"/>
    </source>
</evidence>
<keyword evidence="5" id="KW-1185">Reference proteome</keyword>
<feature type="signal peptide" evidence="2">
    <location>
        <begin position="1"/>
        <end position="26"/>
    </location>
</feature>
<dbReference type="Pfam" id="PF13088">
    <property type="entry name" value="BNR_2"/>
    <property type="match status" value="1"/>
</dbReference>
<evidence type="ECO:0000313" key="5">
    <source>
        <dbReference type="Proteomes" id="UP001652445"/>
    </source>
</evidence>
<feature type="compositionally biased region" description="Low complexity" evidence="1">
    <location>
        <begin position="955"/>
        <end position="976"/>
    </location>
</feature>
<dbReference type="SMART" id="SM00635">
    <property type="entry name" value="BID_2"/>
    <property type="match status" value="4"/>
</dbReference>
<dbReference type="InterPro" id="IPR001119">
    <property type="entry name" value="SLH_dom"/>
</dbReference>
<feature type="domain" description="SLH" evidence="3">
    <location>
        <begin position="1056"/>
        <end position="1114"/>
    </location>
</feature>
<sequence>MNRRITLLSLLVVCFMLAVTSIPVYAANAGVLKVEDVVTNIFDPVKDSGDTGDHVHGSSIVELPNGELLSVWFQGNGERDATTTRIMGARSLDGGKTWKTPFVVEDAQGIADINPVVYMDSGERLWFFWYPVLAGKWSTSQTRYAYAEKGSYEYDQIGNKKPVWTFSEVINVKIGMNIGDVVNPNSPDDYISPRLQKGFVNTLKAKFEEQKAYIFKPIEQGGAGVSQRVKGAEFDALVTEVMQLSGGDPNKYLYAPTVADSIWKGRSGYPLARRIGWQTKDKPYVIPLDGGKVRMILPLYSDTMETSIMAITEYNPAQPLEDNSIHWEFSEPIVGVANIQATMAQRKDGTLVAYMRDNGPRPYRVLYAESKDGGFTWTIAKDVAELQDPGVGHDLLQLKNGNWVFVHVDTESTRNTLAVALSDDEGKTWKYRRHLVIDTRANLGSYHYPAVTQGKNGDILVTFSRFFTGDDRNASGESLASYKNIVFSRLTEDWIKQGDWTNPANKLVREYESIDRDIAVPASFNINTASDSAIKAILPSTIKAYLTYEKGAANATLPYVDLPVNWDLNAVKTNYKLNTYISNNLNGTVDETRLPAGITSEMLPVFKPSLKAYFYNDSSAVAATGVSLDNNTISLVKGQSAIVKATVSPNNASNKTVLWSTSDANVATVSNGIVTASGKGTAVITAQTLDGGLKATATVEVKIAAATINLDPSELSLFAGQTAVLKATVSPDDTSSKTLVWSTSDPNVATVNDGTVTAVNKGNAIITVQTVDGAIKATAIVEVKIAAVQISLDPSEISLFAGQSAVLKATVSPGDSSSTSLIWNTSDANVATVSDGIVTAVGKGSAVITVQTLDGSIKATTAVEVKIAAAKVSLDPSELNLLAGQTAVLKATVSPDDTSSKALIWSTSDATVATVSDDGTVTAVNRGNAIITAAAQDGSLAAGTAVVTVRYRSNSSSGSSGSSSSPSGTTVVTTPTDTPADETKQPDPTANQQPIFKDLTGYSWAQEAIQALASKGIVNGTSDQTFDPGKNISRADILTMLVRALGLKAAFTSNFDDVKKDDYFYEALGISKALGITNGVGDNKYLPSEAISRQDLMVLIARALNTTQHVIAKGTINDLQAFTDASSIADYAVESIASLVKAGIIEGSDNMINPNGKATRAEVAAIIFRILNHLK</sequence>
<dbReference type="Gene3D" id="2.60.40.1080">
    <property type="match status" value="4"/>
</dbReference>
<dbReference type="Pfam" id="PF02368">
    <property type="entry name" value="Big_2"/>
    <property type="match status" value="4"/>
</dbReference>
<feature type="region of interest" description="Disordered" evidence="1">
    <location>
        <begin position="953"/>
        <end position="994"/>
    </location>
</feature>
<dbReference type="CDD" id="cd15482">
    <property type="entry name" value="Sialidase_non-viral"/>
    <property type="match status" value="1"/>
</dbReference>
<dbReference type="RefSeq" id="WP_262687257.1">
    <property type="nucleotide sequence ID" value="NZ_JAOQIO010000103.1"/>
</dbReference>
<dbReference type="PROSITE" id="PS51272">
    <property type="entry name" value="SLH"/>
    <property type="match status" value="3"/>
</dbReference>
<dbReference type="SUPFAM" id="SSF49373">
    <property type="entry name" value="Invasin/intimin cell-adhesion fragments"/>
    <property type="match status" value="4"/>
</dbReference>
<dbReference type="InterPro" id="IPR036278">
    <property type="entry name" value="Sialidase_sf"/>
</dbReference>
<proteinExistence type="predicted"/>
<keyword evidence="2" id="KW-0732">Signal</keyword>
<protein>
    <submittedName>
        <fullName evidence="4">Ig-like domain-containing protein</fullName>
    </submittedName>
</protein>
<evidence type="ECO:0000256" key="2">
    <source>
        <dbReference type="SAM" id="SignalP"/>
    </source>
</evidence>
<dbReference type="Proteomes" id="UP001652445">
    <property type="component" value="Unassembled WGS sequence"/>
</dbReference>
<feature type="domain" description="SLH" evidence="3">
    <location>
        <begin position="1119"/>
        <end position="1175"/>
    </location>
</feature>
<gene>
    <name evidence="4" type="ORF">OB236_30365</name>
</gene>
<dbReference type="InterPro" id="IPR008964">
    <property type="entry name" value="Invasin/intimin_cell_adhesion"/>
</dbReference>
<reference evidence="4 5" key="1">
    <citation type="submission" date="2022-09" db="EMBL/GenBank/DDBJ databases">
        <authorList>
            <person name="Han X.L."/>
            <person name="Wang Q."/>
            <person name="Lu T."/>
        </authorList>
    </citation>
    <scope>NUCLEOTIDE SEQUENCE [LARGE SCALE GENOMIC DNA]</scope>
    <source>
        <strain evidence="4 5">WQ 127069</strain>
    </source>
</reference>
<evidence type="ECO:0000313" key="4">
    <source>
        <dbReference type="EMBL" id="MCU6796437.1"/>
    </source>
</evidence>
<name>A0ABT2URI5_9BACL</name>
<feature type="domain" description="SLH" evidence="3">
    <location>
        <begin position="992"/>
        <end position="1055"/>
    </location>
</feature>
<comment type="caution">
    <text evidence="4">The sequence shown here is derived from an EMBL/GenBank/DDBJ whole genome shotgun (WGS) entry which is preliminary data.</text>
</comment>